<name>A0ABW5UCW1_9SPHI</name>
<comment type="caution">
    <text evidence="3">The sequence shown here is derived from an EMBL/GenBank/DDBJ whole genome shotgun (WGS) entry which is preliminary data.</text>
</comment>
<dbReference type="InterPro" id="IPR013538">
    <property type="entry name" value="ASHA1/2-like_C"/>
</dbReference>
<dbReference type="SUPFAM" id="SSF55961">
    <property type="entry name" value="Bet v1-like"/>
    <property type="match status" value="1"/>
</dbReference>
<protein>
    <submittedName>
        <fullName evidence="3">SRPBCC domain-containing protein</fullName>
    </submittedName>
</protein>
<accession>A0ABW5UCW1</accession>
<reference evidence="4" key="1">
    <citation type="journal article" date="2019" name="Int. J. Syst. Evol. Microbiol.">
        <title>The Global Catalogue of Microorganisms (GCM) 10K type strain sequencing project: providing services to taxonomists for standard genome sequencing and annotation.</title>
        <authorList>
            <consortium name="The Broad Institute Genomics Platform"/>
            <consortium name="The Broad Institute Genome Sequencing Center for Infectious Disease"/>
            <person name="Wu L."/>
            <person name="Ma J."/>
        </authorList>
    </citation>
    <scope>NUCLEOTIDE SEQUENCE [LARGE SCALE GENOMIC DNA]</scope>
    <source>
        <strain evidence="4">KCTC 42247</strain>
    </source>
</reference>
<evidence type="ECO:0000256" key="1">
    <source>
        <dbReference type="ARBA" id="ARBA00006817"/>
    </source>
</evidence>
<dbReference type="EMBL" id="JBHUMB010000013">
    <property type="protein sequence ID" value="MFD2743725.1"/>
    <property type="molecule type" value="Genomic_DNA"/>
</dbReference>
<dbReference type="Pfam" id="PF08327">
    <property type="entry name" value="AHSA1"/>
    <property type="match status" value="1"/>
</dbReference>
<keyword evidence="4" id="KW-1185">Reference proteome</keyword>
<evidence type="ECO:0000259" key="2">
    <source>
        <dbReference type="Pfam" id="PF08327"/>
    </source>
</evidence>
<comment type="similarity">
    <text evidence="1">Belongs to the AHA1 family.</text>
</comment>
<evidence type="ECO:0000313" key="3">
    <source>
        <dbReference type="EMBL" id="MFD2743725.1"/>
    </source>
</evidence>
<organism evidence="3 4">
    <name type="scientific">Sphingobacterium populi</name>
    <dbReference type="NCBI Taxonomy" id="1812824"/>
    <lineage>
        <taxon>Bacteria</taxon>
        <taxon>Pseudomonadati</taxon>
        <taxon>Bacteroidota</taxon>
        <taxon>Sphingobacteriia</taxon>
        <taxon>Sphingobacteriales</taxon>
        <taxon>Sphingobacteriaceae</taxon>
        <taxon>Sphingobacterium</taxon>
    </lineage>
</organism>
<evidence type="ECO:0000313" key="4">
    <source>
        <dbReference type="Proteomes" id="UP001597418"/>
    </source>
</evidence>
<sequence>MMNITAITISTTIDTTLEAAWKFYNEPEHIVQWNFASEDWICPSASVDLQPGGEYKVRMESKDGNMGFDLEAIYSDVSAPEQVSYVMTDGRKVNTHFSESEAGVIVTTIFDPENTHDHETQRAGWQAILDNFKKYAELQMETPPDFE</sequence>
<feature type="domain" description="Activator of Hsp90 ATPase homologue 1/2-like C-terminal" evidence="2">
    <location>
        <begin position="14"/>
        <end position="137"/>
    </location>
</feature>
<proteinExistence type="inferred from homology"/>
<dbReference type="Gene3D" id="3.30.530.20">
    <property type="match status" value="1"/>
</dbReference>
<gene>
    <name evidence="3" type="ORF">ACFSQ6_09980</name>
</gene>
<dbReference type="InterPro" id="IPR023393">
    <property type="entry name" value="START-like_dom_sf"/>
</dbReference>
<dbReference type="Proteomes" id="UP001597418">
    <property type="component" value="Unassembled WGS sequence"/>
</dbReference>
<dbReference type="RefSeq" id="WP_197464880.1">
    <property type="nucleotide sequence ID" value="NZ_JBHUMB010000013.1"/>
</dbReference>